<evidence type="ECO:0000313" key="3">
    <source>
        <dbReference type="Proteomes" id="UP000658278"/>
    </source>
</evidence>
<name>A0A934RFQ5_9BACT</name>
<dbReference type="Proteomes" id="UP000658278">
    <property type="component" value="Unassembled WGS sequence"/>
</dbReference>
<comment type="caution">
    <text evidence="2">The sequence shown here is derived from an EMBL/GenBank/DDBJ whole genome shotgun (WGS) entry which is preliminary data.</text>
</comment>
<reference evidence="2" key="1">
    <citation type="submission" date="2021-01" db="EMBL/GenBank/DDBJ databases">
        <title>Modified the classification status of verrucomicrobia.</title>
        <authorList>
            <person name="Feng X."/>
        </authorList>
    </citation>
    <scope>NUCLEOTIDE SEQUENCE</scope>
    <source>
        <strain evidence="2">KCTC 22201</strain>
    </source>
</reference>
<accession>A0A934RFQ5</accession>
<feature type="transmembrane region" description="Helical" evidence="1">
    <location>
        <begin position="350"/>
        <end position="370"/>
    </location>
</feature>
<evidence type="ECO:0000256" key="1">
    <source>
        <dbReference type="SAM" id="Phobius"/>
    </source>
</evidence>
<dbReference type="SUPFAM" id="SSF48452">
    <property type="entry name" value="TPR-like"/>
    <property type="match status" value="1"/>
</dbReference>
<dbReference type="Gene3D" id="1.25.40.10">
    <property type="entry name" value="Tetratricopeptide repeat domain"/>
    <property type="match status" value="2"/>
</dbReference>
<evidence type="ECO:0008006" key="4">
    <source>
        <dbReference type="Google" id="ProtNLM"/>
    </source>
</evidence>
<dbReference type="InterPro" id="IPR011990">
    <property type="entry name" value="TPR-like_helical_dom_sf"/>
</dbReference>
<dbReference type="AlphaFoldDB" id="A0A934RFQ5"/>
<keyword evidence="1" id="KW-0472">Membrane</keyword>
<feature type="transmembrane region" description="Helical" evidence="1">
    <location>
        <begin position="259"/>
        <end position="284"/>
    </location>
</feature>
<organism evidence="2 3">
    <name type="scientific">Haloferula rosea</name>
    <dbReference type="NCBI Taxonomy" id="490093"/>
    <lineage>
        <taxon>Bacteria</taxon>
        <taxon>Pseudomonadati</taxon>
        <taxon>Verrucomicrobiota</taxon>
        <taxon>Verrucomicrobiia</taxon>
        <taxon>Verrucomicrobiales</taxon>
        <taxon>Verrucomicrobiaceae</taxon>
        <taxon>Haloferula</taxon>
    </lineage>
</organism>
<keyword evidence="1" id="KW-0812">Transmembrane</keyword>
<feature type="transmembrane region" description="Helical" evidence="1">
    <location>
        <begin position="324"/>
        <end position="344"/>
    </location>
</feature>
<evidence type="ECO:0000313" key="2">
    <source>
        <dbReference type="EMBL" id="MBK1828339.1"/>
    </source>
</evidence>
<protein>
    <recommendedName>
        <fullName evidence="4">Tetratricopeptide repeat protein</fullName>
    </recommendedName>
</protein>
<dbReference type="EMBL" id="JAENII010000013">
    <property type="protein sequence ID" value="MBK1828339.1"/>
    <property type="molecule type" value="Genomic_DNA"/>
</dbReference>
<keyword evidence="3" id="KW-1185">Reference proteome</keyword>
<gene>
    <name evidence="2" type="ORF">JIN81_14995</name>
</gene>
<proteinExistence type="predicted"/>
<sequence length="395" mass="45219">MATGDGGQGAGFLHVLYQSGHDDQLIAEARRRLGLDPNDWSAHYYLCMGLCRLDRQREARPHLDFLLRTDPETVDAQFAATFFHSSAGKWRKARPHIAAGLRLDPDETAFLTSAAIADLSELKLDSARRHIDRARQLDPDDPEIANLHIRIHAASEESTSAALQRLEEYQQALRLEPGNASLHNSIGDVYLNELEDPAAAEEHYRIALQSEPGNAQYQQDLFHAVARRSLIYRIFSIPTRTFEWLRALGRACLLQPWRLLLFLLAGKFVLGFLIWLVLATLVFWPGGKVYEWLLVSEMKRPAKASLRGMQLWYRLRLLPVWSRFLFFLVINGLLWGACFHLLDISLMEGYAFFGAFTGIHFVVVSILWLLRRAKTSRTRKRRMRRQPPPLPAQRA</sequence>
<keyword evidence="1" id="KW-1133">Transmembrane helix</keyword>
<dbReference type="RefSeq" id="WP_200281585.1">
    <property type="nucleotide sequence ID" value="NZ_JAENII010000013.1"/>
</dbReference>